<sequence length="326" mass="35908">MESSRIFDCAYYFKTYRLSHVPRFLGKHLRKPKLELRQSSSHTIGPSTAASTLPRLPIQTMALNIFSRLLRLPAPIRLASTPVLRQSPLSSSASPTLLTRAFSSTPTQNATYNQVLRGCRQGQKARKPTSPALANGHRPEMKGVCIRVGITKPKKPNSGERKVARVRLSSGQVITAYIPGEGHNVQQHSVVLVRGGRSQDCPGVKYHLVRGALDLVGVLGDFGRSMVRRNRRRLEGAVRGGVRVMLEAFYGVTGIQWGHQEGQRSGRALSTTRDRVDGEVAGAARPMPCSGRSQRAYASVTILEQSTKWARSPYCEGRFLTNSPRI</sequence>
<dbReference type="EMBL" id="JAMKPW020000019">
    <property type="protein sequence ID" value="KAK8208000.1"/>
    <property type="molecule type" value="Genomic_DNA"/>
</dbReference>
<proteinExistence type="predicted"/>
<gene>
    <name evidence="1" type="ORF">M8818_004038</name>
</gene>
<name>A0ACC3SEP1_9PEZI</name>
<comment type="caution">
    <text evidence="1">The sequence shown here is derived from an EMBL/GenBank/DDBJ whole genome shotgun (WGS) entry which is preliminary data.</text>
</comment>
<keyword evidence="2" id="KW-1185">Reference proteome</keyword>
<evidence type="ECO:0000313" key="1">
    <source>
        <dbReference type="EMBL" id="KAK8208000.1"/>
    </source>
</evidence>
<protein>
    <submittedName>
        <fullName evidence="1">Uncharacterized protein</fullName>
    </submittedName>
</protein>
<accession>A0ACC3SEP1</accession>
<evidence type="ECO:0000313" key="2">
    <source>
        <dbReference type="Proteomes" id="UP001320706"/>
    </source>
</evidence>
<reference evidence="1" key="1">
    <citation type="submission" date="2024-02" db="EMBL/GenBank/DDBJ databases">
        <title>Metagenome Assembled Genome of Zalaria obscura JY119.</title>
        <authorList>
            <person name="Vighnesh L."/>
            <person name="Jagadeeshwari U."/>
            <person name="Venkata Ramana C."/>
            <person name="Sasikala C."/>
        </authorList>
    </citation>
    <scope>NUCLEOTIDE SEQUENCE</scope>
    <source>
        <strain evidence="1">JY119</strain>
    </source>
</reference>
<dbReference type="Proteomes" id="UP001320706">
    <property type="component" value="Unassembled WGS sequence"/>
</dbReference>
<organism evidence="1 2">
    <name type="scientific">Zalaria obscura</name>
    <dbReference type="NCBI Taxonomy" id="2024903"/>
    <lineage>
        <taxon>Eukaryota</taxon>
        <taxon>Fungi</taxon>
        <taxon>Dikarya</taxon>
        <taxon>Ascomycota</taxon>
        <taxon>Pezizomycotina</taxon>
        <taxon>Dothideomycetes</taxon>
        <taxon>Dothideomycetidae</taxon>
        <taxon>Dothideales</taxon>
        <taxon>Zalariaceae</taxon>
        <taxon>Zalaria</taxon>
    </lineage>
</organism>